<feature type="coiled-coil region" evidence="1">
    <location>
        <begin position="256"/>
        <end position="294"/>
    </location>
</feature>
<evidence type="ECO:0000313" key="3">
    <source>
        <dbReference type="EMBL" id="CAG8560329.1"/>
    </source>
</evidence>
<evidence type="ECO:0000256" key="1">
    <source>
        <dbReference type="SAM" id="Coils"/>
    </source>
</evidence>
<keyword evidence="2" id="KW-0472">Membrane</keyword>
<organism evidence="3 4">
    <name type="scientific">Dentiscutata erythropus</name>
    <dbReference type="NCBI Taxonomy" id="1348616"/>
    <lineage>
        <taxon>Eukaryota</taxon>
        <taxon>Fungi</taxon>
        <taxon>Fungi incertae sedis</taxon>
        <taxon>Mucoromycota</taxon>
        <taxon>Glomeromycotina</taxon>
        <taxon>Glomeromycetes</taxon>
        <taxon>Diversisporales</taxon>
        <taxon>Gigasporaceae</taxon>
        <taxon>Dentiscutata</taxon>
    </lineage>
</organism>
<dbReference type="EMBL" id="CAJVPY010002429">
    <property type="protein sequence ID" value="CAG8560329.1"/>
    <property type="molecule type" value="Genomic_DNA"/>
</dbReference>
<gene>
    <name evidence="3" type="ORF">DERYTH_LOCUS5706</name>
</gene>
<keyword evidence="2" id="KW-1133">Transmembrane helix</keyword>
<accession>A0A9N9BBQ2</accession>
<evidence type="ECO:0000313" key="4">
    <source>
        <dbReference type="Proteomes" id="UP000789405"/>
    </source>
</evidence>
<proteinExistence type="predicted"/>
<dbReference type="Proteomes" id="UP000789405">
    <property type="component" value="Unassembled WGS sequence"/>
</dbReference>
<reference evidence="3" key="1">
    <citation type="submission" date="2021-06" db="EMBL/GenBank/DDBJ databases">
        <authorList>
            <person name="Kallberg Y."/>
            <person name="Tangrot J."/>
            <person name="Rosling A."/>
        </authorList>
    </citation>
    <scope>NUCLEOTIDE SEQUENCE</scope>
    <source>
        <strain evidence="3">MA453B</strain>
    </source>
</reference>
<evidence type="ECO:0000256" key="2">
    <source>
        <dbReference type="SAM" id="Phobius"/>
    </source>
</evidence>
<feature type="transmembrane region" description="Helical" evidence="2">
    <location>
        <begin position="325"/>
        <end position="345"/>
    </location>
</feature>
<keyword evidence="4" id="KW-1185">Reference proteome</keyword>
<sequence>MYNNKDNNTNVASVKPVIYYNKRFHYVEEDTAGNKNDFVEAITNLAGPASAVAFLNDFERTYPRHSDHRIELRVNSPIEQSNSDRLKIKIKFSNISHMNLMEAFRTSPIIEKLTENGFADWVPLDSSSYECIMQMQKAPTYDNKMAKTEDWNYSILRTLSDPIDSVLLDVALDNLMGDLEIGSFEKLIPGPVMDVERGVNGVVMTVLQTKEKYSFDEDVGKIFIEVLNSLIHDRSVEKNFDKTLTDLEKALIDIGFDKFEDRLQELTMMVREIDRNLECACKNLQNDIEKWKKRKNMANFSYILSILIAIAFPSIYHYYRQTDNVPFGFVTTVVGCVISLLFALWHGWSRNSYSRAIHSHRKAIPVHAAVGESIESLQRWLNRISVVKKCKVPMNNNELASRKATLAYLFDELVSAAADMRLSIGLEDEFKRHR</sequence>
<name>A0A9N9BBQ2_9GLOM</name>
<keyword evidence="1" id="KW-0175">Coiled coil</keyword>
<dbReference type="OrthoDB" id="2327994at2759"/>
<comment type="caution">
    <text evidence="3">The sequence shown here is derived from an EMBL/GenBank/DDBJ whole genome shotgun (WGS) entry which is preliminary data.</text>
</comment>
<feature type="transmembrane region" description="Helical" evidence="2">
    <location>
        <begin position="300"/>
        <end position="319"/>
    </location>
</feature>
<protein>
    <submittedName>
        <fullName evidence="3">21044_t:CDS:1</fullName>
    </submittedName>
</protein>
<keyword evidence="2" id="KW-0812">Transmembrane</keyword>
<dbReference type="AlphaFoldDB" id="A0A9N9BBQ2"/>